<dbReference type="EMBL" id="VWLE01000156">
    <property type="protein sequence ID" value="KAA3951536.1"/>
    <property type="molecule type" value="Genomic_DNA"/>
</dbReference>
<dbReference type="PANTHER" id="PTHR35149:SF1">
    <property type="entry name" value="DUF5655 DOMAIN-CONTAINING PROTEIN"/>
    <property type="match status" value="1"/>
</dbReference>
<reference evidence="6 7" key="1">
    <citation type="journal article" date="2019" name="Nat. Med.">
        <title>A library of human gut bacterial isolates paired with longitudinal multiomics data enables mechanistic microbiome research.</title>
        <authorList>
            <person name="Poyet M."/>
            <person name="Groussin M."/>
            <person name="Gibbons S.M."/>
            <person name="Avila-Pacheco J."/>
            <person name="Jiang X."/>
            <person name="Kearney S.M."/>
            <person name="Perrotta A.R."/>
            <person name="Berdy B."/>
            <person name="Zhao S."/>
            <person name="Lieberman T.D."/>
            <person name="Swanson P.K."/>
            <person name="Smith M."/>
            <person name="Roesemann S."/>
            <person name="Alexander J.E."/>
            <person name="Rich S.A."/>
            <person name="Livny J."/>
            <person name="Vlamakis H."/>
            <person name="Clish C."/>
            <person name="Bullock K."/>
            <person name="Deik A."/>
            <person name="Scott J."/>
            <person name="Pierce K.A."/>
            <person name="Xavier R.J."/>
            <person name="Alm E.J."/>
        </authorList>
    </citation>
    <scope>NUCLEOTIDE SEQUENCE [LARGE SCALE GENOMIC DNA]</scope>
    <source>
        <strain evidence="5 7">BIOML-A134</strain>
        <strain evidence="4 6">BIOML-A163</strain>
    </source>
</reference>
<accession>A0A5M5EBG6</accession>
<organism evidence="4 6">
    <name type="scientific">Bacteroides ovatus</name>
    <dbReference type="NCBI Taxonomy" id="28116"/>
    <lineage>
        <taxon>Bacteria</taxon>
        <taxon>Pseudomonadati</taxon>
        <taxon>Bacteroidota</taxon>
        <taxon>Bacteroidia</taxon>
        <taxon>Bacteroidales</taxon>
        <taxon>Bacteroidaceae</taxon>
        <taxon>Bacteroides</taxon>
    </lineage>
</organism>
<sequence length="660" mass="79082">METTLLTLSKIFTERLFRIPDYQRGYAWTEKQLKDFWSDLEQLEIGKNHYVGVLTLERVDEKSFNKWDDDKWIIKSKKYEPYYIVDGQQRLTTAIILIEAIVESLNENEELNYTSVCDIRRKYIFESKDKGISRSYMFGYEKDNPSYEFLKTKIFCENSEENYIEQETVYTYNLELAKKFFLDRLLLLTLPEKENLYAKITQHFLFNIYTISDDIDVFVTFETMNNRGKPLSLLELLKNRLIYLTTKFNNDNDDKVRLRKKINECWKTIYHNLGKNKQNPLDDDNFLFYHTLLYFGEEFVMNDEKRNERYIHKLYRSFHWDFSDYLLETKFSSKRIFIPKKSKTSESLTIEEVNKYVDSLQSYVVIWYQLNNPDANSFSKEEVYWLSRINRLGYKDFAPLLLVYLKTINDTSNRVALFKCIEKIRFLLLLISGMYFFRNDEFYITAIDLFYSKATGQVVINKLEKKIQELEALILQDDILIKRFGSNGFYTWDGLKYFMYEYEEFLRSKTKTDRIKLRWEEFIEDYTEHATIEHILPQNSTRKEWGSFYGKFTSGERKKMINSLGNLLPLSKAKNSSLQNKSFLDKCNVCTDKLIGYKYGSYSEIEVVNYGDWNPENLLDRGLKLLNFMEKNWGINLRNDDFKIQMLGLGFLFKKKLINK</sequence>
<keyword evidence="1" id="KW-0175">Coiled coil</keyword>
<keyword evidence="7" id="KW-1185">Reference proteome</keyword>
<gene>
    <name evidence="5" type="ORF">F3D66_25875</name>
    <name evidence="4" type="ORF">F3D71_12370</name>
</gene>
<dbReference type="RefSeq" id="WP_117611334.1">
    <property type="nucleotide sequence ID" value="NZ_CAKJZG010000003.1"/>
</dbReference>
<dbReference type="InterPro" id="IPR011089">
    <property type="entry name" value="GmrSD_C"/>
</dbReference>
<dbReference type="InterPro" id="IPR004919">
    <property type="entry name" value="GmrSD_N"/>
</dbReference>
<evidence type="ECO:0000313" key="5">
    <source>
        <dbReference type="EMBL" id="KAA4090106.1"/>
    </source>
</evidence>
<evidence type="ECO:0000313" key="4">
    <source>
        <dbReference type="EMBL" id="KAA3951536.1"/>
    </source>
</evidence>
<proteinExistence type="predicted"/>
<dbReference type="Proteomes" id="UP000473905">
    <property type="component" value="Unassembled WGS sequence"/>
</dbReference>
<evidence type="ECO:0000256" key="1">
    <source>
        <dbReference type="SAM" id="Coils"/>
    </source>
</evidence>
<dbReference type="AlphaFoldDB" id="A0A5M5EBG6"/>
<name>A0A5M5EBG6_BACOV</name>
<dbReference type="Proteomes" id="UP000323717">
    <property type="component" value="Unassembled WGS sequence"/>
</dbReference>
<dbReference type="PANTHER" id="PTHR35149">
    <property type="entry name" value="SLL5132 PROTEIN"/>
    <property type="match status" value="1"/>
</dbReference>
<comment type="caution">
    <text evidence="4">The sequence shown here is derived from an EMBL/GenBank/DDBJ whole genome shotgun (WGS) entry which is preliminary data.</text>
</comment>
<dbReference type="EMBL" id="VWKB01000048">
    <property type="protein sequence ID" value="KAA4090106.1"/>
    <property type="molecule type" value="Genomic_DNA"/>
</dbReference>
<dbReference type="Pfam" id="PF07510">
    <property type="entry name" value="GmrSD_C"/>
    <property type="match status" value="1"/>
</dbReference>
<evidence type="ECO:0000313" key="6">
    <source>
        <dbReference type="Proteomes" id="UP000323717"/>
    </source>
</evidence>
<feature type="domain" description="GmrSD restriction endonucleases N-terminal" evidence="2">
    <location>
        <begin position="9"/>
        <end position="241"/>
    </location>
</feature>
<dbReference type="Pfam" id="PF03235">
    <property type="entry name" value="GmrSD_N"/>
    <property type="match status" value="1"/>
</dbReference>
<feature type="domain" description="GmrSD restriction endonucleases C-terminal" evidence="3">
    <location>
        <begin position="477"/>
        <end position="626"/>
    </location>
</feature>
<protein>
    <submittedName>
        <fullName evidence="4">DUF262 domain-containing protein</fullName>
    </submittedName>
</protein>
<evidence type="ECO:0000259" key="2">
    <source>
        <dbReference type="Pfam" id="PF03235"/>
    </source>
</evidence>
<evidence type="ECO:0000259" key="3">
    <source>
        <dbReference type="Pfam" id="PF07510"/>
    </source>
</evidence>
<feature type="coiled-coil region" evidence="1">
    <location>
        <begin position="453"/>
        <end position="480"/>
    </location>
</feature>
<evidence type="ECO:0000313" key="7">
    <source>
        <dbReference type="Proteomes" id="UP000473905"/>
    </source>
</evidence>